<dbReference type="GO" id="GO:0005524">
    <property type="term" value="F:ATP binding"/>
    <property type="evidence" value="ECO:0007669"/>
    <property type="project" value="UniProtKB-KW"/>
</dbReference>
<evidence type="ECO:0000256" key="5">
    <source>
        <dbReference type="ARBA" id="ARBA00022741"/>
    </source>
</evidence>
<dbReference type="CDD" id="cd00082">
    <property type="entry name" value="HisKA"/>
    <property type="match status" value="1"/>
</dbReference>
<dbReference type="InterPro" id="IPR003661">
    <property type="entry name" value="HisK_dim/P_dom"/>
</dbReference>
<comment type="catalytic activity">
    <reaction evidence="1">
        <text>ATP + protein L-histidine = ADP + protein N-phospho-L-histidine.</text>
        <dbReference type="EC" id="2.7.13.3"/>
    </reaction>
</comment>
<evidence type="ECO:0000256" key="6">
    <source>
        <dbReference type="ARBA" id="ARBA00022777"/>
    </source>
</evidence>
<dbReference type="Pfam" id="PF13185">
    <property type="entry name" value="GAF_2"/>
    <property type="match status" value="1"/>
</dbReference>
<proteinExistence type="predicted"/>
<evidence type="ECO:0000256" key="2">
    <source>
        <dbReference type="ARBA" id="ARBA00012438"/>
    </source>
</evidence>
<dbReference type="Pfam" id="PF00512">
    <property type="entry name" value="HisKA"/>
    <property type="match status" value="1"/>
</dbReference>
<keyword evidence="8" id="KW-0902">Two-component regulatory system</keyword>
<dbReference type="InterPro" id="IPR004358">
    <property type="entry name" value="Sig_transdc_His_kin-like_C"/>
</dbReference>
<accession>A0A098AUQ2</accession>
<keyword evidence="5" id="KW-0547">Nucleotide-binding</keyword>
<dbReference type="InterPro" id="IPR029016">
    <property type="entry name" value="GAF-like_dom_sf"/>
</dbReference>
<keyword evidence="9" id="KW-0175">Coiled coil</keyword>
<dbReference type="EMBL" id="LK996017">
    <property type="protein sequence ID" value="CDX00234.1"/>
    <property type="molecule type" value="Genomic_DNA"/>
</dbReference>
<dbReference type="AlphaFoldDB" id="A0A098AUQ2"/>
<protein>
    <recommendedName>
        <fullName evidence="2">histidine kinase</fullName>
        <ecNumber evidence="2">2.7.13.3</ecNumber>
    </recommendedName>
</protein>
<feature type="domain" description="Histidine kinase" evidence="10">
    <location>
        <begin position="214"/>
        <end position="427"/>
    </location>
</feature>
<evidence type="ECO:0000256" key="8">
    <source>
        <dbReference type="ARBA" id="ARBA00023012"/>
    </source>
</evidence>
<dbReference type="RefSeq" id="WP_208925184.1">
    <property type="nucleotide sequence ID" value="NZ_LK996017.1"/>
</dbReference>
<evidence type="ECO:0000256" key="3">
    <source>
        <dbReference type="ARBA" id="ARBA00022553"/>
    </source>
</evidence>
<dbReference type="SMART" id="SM00388">
    <property type="entry name" value="HisKA"/>
    <property type="match status" value="1"/>
</dbReference>
<dbReference type="InterPro" id="IPR036890">
    <property type="entry name" value="HATPase_C_sf"/>
</dbReference>
<keyword evidence="6 11" id="KW-0418">Kinase</keyword>
<feature type="coiled-coil region" evidence="9">
    <location>
        <begin position="157"/>
        <end position="195"/>
    </location>
</feature>
<evidence type="ECO:0000256" key="1">
    <source>
        <dbReference type="ARBA" id="ARBA00000085"/>
    </source>
</evidence>
<dbReference type="PANTHER" id="PTHR43065:SF10">
    <property type="entry name" value="PEROXIDE STRESS-ACTIVATED HISTIDINE KINASE MAK3"/>
    <property type="match status" value="1"/>
</dbReference>
<dbReference type="SUPFAM" id="SSF55874">
    <property type="entry name" value="ATPase domain of HSP90 chaperone/DNA topoisomerase II/histidine kinase"/>
    <property type="match status" value="1"/>
</dbReference>
<evidence type="ECO:0000256" key="7">
    <source>
        <dbReference type="ARBA" id="ARBA00022840"/>
    </source>
</evidence>
<dbReference type="Gene3D" id="1.10.287.130">
    <property type="match status" value="1"/>
</dbReference>
<dbReference type="GO" id="GO:0000155">
    <property type="term" value="F:phosphorelay sensor kinase activity"/>
    <property type="evidence" value="ECO:0007669"/>
    <property type="project" value="InterPro"/>
</dbReference>
<dbReference type="InterPro" id="IPR003594">
    <property type="entry name" value="HATPase_dom"/>
</dbReference>
<dbReference type="SMART" id="SM00387">
    <property type="entry name" value="HATPase_c"/>
    <property type="match status" value="1"/>
</dbReference>
<keyword evidence="3" id="KW-0597">Phosphoprotein</keyword>
<reference evidence="11" key="1">
    <citation type="submission" date="2014-07" db="EMBL/GenBank/DDBJ databases">
        <authorList>
            <person name="Hornung V.Bastian."/>
        </authorList>
    </citation>
    <scope>NUCLEOTIDE SEQUENCE</scope>
    <source>
        <strain evidence="11">PCE-S</strain>
    </source>
</reference>
<dbReference type="EC" id="2.7.13.3" evidence="2"/>
<keyword evidence="4 11" id="KW-0808">Transferase</keyword>
<dbReference type="SUPFAM" id="SSF55781">
    <property type="entry name" value="GAF domain-like"/>
    <property type="match status" value="1"/>
</dbReference>
<evidence type="ECO:0000256" key="9">
    <source>
        <dbReference type="SAM" id="Coils"/>
    </source>
</evidence>
<gene>
    <name evidence="11" type="ORF">DPCES_0347</name>
</gene>
<dbReference type="Gene3D" id="3.30.450.40">
    <property type="match status" value="1"/>
</dbReference>
<keyword evidence="7" id="KW-0067">ATP-binding</keyword>
<dbReference type="InterPro" id="IPR036097">
    <property type="entry name" value="HisK_dim/P_sf"/>
</dbReference>
<name>A0A098AUQ2_DESHA</name>
<dbReference type="SUPFAM" id="SSF47384">
    <property type="entry name" value="Homodimeric domain of signal transducing histidine kinase"/>
    <property type="match status" value="1"/>
</dbReference>
<dbReference type="PROSITE" id="PS50109">
    <property type="entry name" value="HIS_KIN"/>
    <property type="match status" value="1"/>
</dbReference>
<evidence type="ECO:0000313" key="11">
    <source>
        <dbReference type="EMBL" id="CDX00234.1"/>
    </source>
</evidence>
<dbReference type="PRINTS" id="PR00344">
    <property type="entry name" value="BCTRLSENSOR"/>
</dbReference>
<dbReference type="InterPro" id="IPR003018">
    <property type="entry name" value="GAF"/>
</dbReference>
<dbReference type="PATRIC" id="fig|49338.4.peg.369"/>
<dbReference type="SMART" id="SM00065">
    <property type="entry name" value="GAF"/>
    <property type="match status" value="1"/>
</dbReference>
<dbReference type="Gene3D" id="3.30.565.10">
    <property type="entry name" value="Histidine kinase-like ATPase, C-terminal domain"/>
    <property type="match status" value="1"/>
</dbReference>
<evidence type="ECO:0000259" key="10">
    <source>
        <dbReference type="PROSITE" id="PS50109"/>
    </source>
</evidence>
<dbReference type="Pfam" id="PF02518">
    <property type="entry name" value="HATPase_c"/>
    <property type="match status" value="1"/>
</dbReference>
<sequence length="436" mass="48945">MCDRMDVKQSTVLLSEEELKRQIVALHKINNLTGFLPIKIEELLPAIKEEIEEVFVHYECNFNIFAEDYACSGLTSVDCKALRDQLPMISGQDQACPCSVGETCQKIYRSHICVPLISGTEIFGVITLKSTVQKGLSRDMLEILLAIANQVAATLQRSQLLNRLAQEKNNLEEANKEITQLNSSLLSTIEELKRTQRQLIYSERLAAAGRLAANLTHEINNPTGIILSRLEWLLLDASEKELPEEVVKDLLVIKKHTERIAQTTRGLLSFSRRTKNETALVDLENLIKETVVWLERQFSRKDIVIVLNLSPLPLINGNKDQLEQVLVNLLTNAKDALPEGGQITITTRHHTEKNHVQIDIEDNGTGIPEDMMNSIFDPFFSTKEKELGTGLGLPISLTIMKEHGGFLRMESTPHEGSCFSMILPCVPENQEGDLNE</sequence>
<dbReference type="PANTHER" id="PTHR43065">
    <property type="entry name" value="SENSOR HISTIDINE KINASE"/>
    <property type="match status" value="1"/>
</dbReference>
<organism evidence="11">
    <name type="scientific">Desulfitobacterium hafniense</name>
    <name type="common">Desulfitobacterium frappieri</name>
    <dbReference type="NCBI Taxonomy" id="49338"/>
    <lineage>
        <taxon>Bacteria</taxon>
        <taxon>Bacillati</taxon>
        <taxon>Bacillota</taxon>
        <taxon>Clostridia</taxon>
        <taxon>Eubacteriales</taxon>
        <taxon>Desulfitobacteriaceae</taxon>
        <taxon>Desulfitobacterium</taxon>
    </lineage>
</organism>
<evidence type="ECO:0000256" key="4">
    <source>
        <dbReference type="ARBA" id="ARBA00022679"/>
    </source>
</evidence>
<dbReference type="InterPro" id="IPR005467">
    <property type="entry name" value="His_kinase_dom"/>
</dbReference>